<evidence type="ECO:0000256" key="1">
    <source>
        <dbReference type="ARBA" id="ARBA00000085"/>
    </source>
</evidence>
<dbReference type="InterPro" id="IPR036890">
    <property type="entry name" value="HATPase_C_sf"/>
</dbReference>
<protein>
    <recommendedName>
        <fullName evidence="2">histidine kinase</fullName>
        <ecNumber evidence="2">2.7.13.3</ecNumber>
    </recommendedName>
</protein>
<comment type="catalytic activity">
    <reaction evidence="1">
        <text>ATP + protein L-histidine = ADP + protein N-phospho-L-histidine.</text>
        <dbReference type="EC" id="2.7.13.3"/>
    </reaction>
</comment>
<dbReference type="InterPro" id="IPR013655">
    <property type="entry name" value="PAS_fold_3"/>
</dbReference>
<dbReference type="InterPro" id="IPR003594">
    <property type="entry name" value="HATPase_dom"/>
</dbReference>
<comment type="caution">
    <text evidence="9">The sequence shown here is derived from an EMBL/GenBank/DDBJ whole genome shotgun (WGS) entry which is preliminary data.</text>
</comment>
<accession>A0ABQ5MI67</accession>
<dbReference type="InterPro" id="IPR005467">
    <property type="entry name" value="His_kinase_dom"/>
</dbReference>
<dbReference type="NCBIfam" id="TIGR00229">
    <property type="entry name" value="sensory_box"/>
    <property type="match status" value="1"/>
</dbReference>
<feature type="domain" description="Histidine kinase" evidence="6">
    <location>
        <begin position="412"/>
        <end position="623"/>
    </location>
</feature>
<evidence type="ECO:0000259" key="8">
    <source>
        <dbReference type="PROSITE" id="PS50113"/>
    </source>
</evidence>
<dbReference type="InterPro" id="IPR000700">
    <property type="entry name" value="PAS-assoc_C"/>
</dbReference>
<dbReference type="RefSeq" id="WP_281764697.1">
    <property type="nucleotide sequence ID" value="NZ_BRVO01000001.1"/>
</dbReference>
<dbReference type="SUPFAM" id="SSF55874">
    <property type="entry name" value="ATPase domain of HSP90 chaperone/DNA topoisomerase II/histidine kinase"/>
    <property type="match status" value="1"/>
</dbReference>
<dbReference type="InterPro" id="IPR001610">
    <property type="entry name" value="PAC"/>
</dbReference>
<dbReference type="SMART" id="SM00387">
    <property type="entry name" value="HATPase_c"/>
    <property type="match status" value="1"/>
</dbReference>
<keyword evidence="4" id="KW-0808">Transferase</keyword>
<evidence type="ECO:0000259" key="6">
    <source>
        <dbReference type="PROSITE" id="PS50109"/>
    </source>
</evidence>
<dbReference type="InterPro" id="IPR035965">
    <property type="entry name" value="PAS-like_dom_sf"/>
</dbReference>
<dbReference type="InterPro" id="IPR000014">
    <property type="entry name" value="PAS"/>
</dbReference>
<dbReference type="Gene3D" id="3.30.450.20">
    <property type="entry name" value="PAS domain"/>
    <property type="match status" value="3"/>
</dbReference>
<dbReference type="PRINTS" id="PR00344">
    <property type="entry name" value="BCTRLSENSOR"/>
</dbReference>
<feature type="domain" description="PAS" evidence="7">
    <location>
        <begin position="268"/>
        <end position="338"/>
    </location>
</feature>
<name>A0ABQ5MI67_9FLAO</name>
<dbReference type="PROSITE" id="PS50109">
    <property type="entry name" value="HIS_KIN"/>
    <property type="match status" value="1"/>
</dbReference>
<dbReference type="Proteomes" id="UP001143543">
    <property type="component" value="Unassembled WGS sequence"/>
</dbReference>
<dbReference type="PROSITE" id="PS50113">
    <property type="entry name" value="PAC"/>
    <property type="match status" value="2"/>
</dbReference>
<dbReference type="Pfam" id="PF13426">
    <property type="entry name" value="PAS_9"/>
    <property type="match status" value="1"/>
</dbReference>
<evidence type="ECO:0000256" key="2">
    <source>
        <dbReference type="ARBA" id="ARBA00012438"/>
    </source>
</evidence>
<evidence type="ECO:0000313" key="10">
    <source>
        <dbReference type="Proteomes" id="UP001143543"/>
    </source>
</evidence>
<keyword evidence="5" id="KW-0418">Kinase</keyword>
<evidence type="ECO:0000256" key="5">
    <source>
        <dbReference type="ARBA" id="ARBA00022777"/>
    </source>
</evidence>
<keyword evidence="3" id="KW-0597">Phosphoprotein</keyword>
<dbReference type="Pfam" id="PF08447">
    <property type="entry name" value="PAS_3"/>
    <property type="match status" value="1"/>
</dbReference>
<feature type="domain" description="PAC" evidence="8">
    <location>
        <begin position="216"/>
        <end position="267"/>
    </location>
</feature>
<dbReference type="SMART" id="SM00086">
    <property type="entry name" value="PAC"/>
    <property type="match status" value="2"/>
</dbReference>
<dbReference type="PANTHER" id="PTHR43304">
    <property type="entry name" value="PHYTOCHROME-LIKE PROTEIN CPH1"/>
    <property type="match status" value="1"/>
</dbReference>
<dbReference type="PANTHER" id="PTHR43304:SF1">
    <property type="entry name" value="PAC DOMAIN-CONTAINING PROTEIN"/>
    <property type="match status" value="1"/>
</dbReference>
<gene>
    <name evidence="9" type="ORF">Y10_14510</name>
</gene>
<evidence type="ECO:0000259" key="7">
    <source>
        <dbReference type="PROSITE" id="PS50112"/>
    </source>
</evidence>
<dbReference type="InterPro" id="IPR004358">
    <property type="entry name" value="Sig_transdc_His_kin-like_C"/>
</dbReference>
<dbReference type="EMBL" id="BRVO01000001">
    <property type="protein sequence ID" value="GLB49083.1"/>
    <property type="molecule type" value="Genomic_DNA"/>
</dbReference>
<reference evidence="9" key="1">
    <citation type="submission" date="2022-07" db="EMBL/GenBank/DDBJ databases">
        <title>Taxonomy of Novel Oxalotrophic and Methylotrophic Bacteria.</title>
        <authorList>
            <person name="Sahin N."/>
            <person name="Tani A."/>
        </authorList>
    </citation>
    <scope>NUCLEOTIDE SEQUENCE</scope>
    <source>
        <strain evidence="9">Y10</strain>
    </source>
</reference>
<dbReference type="EC" id="2.7.13.3" evidence="2"/>
<dbReference type="InterPro" id="IPR052162">
    <property type="entry name" value="Sensor_kinase/Photoreceptor"/>
</dbReference>
<evidence type="ECO:0000256" key="3">
    <source>
        <dbReference type="ARBA" id="ARBA00022553"/>
    </source>
</evidence>
<sequence>MSYLAQELSVLLKDDAESNIPVKLENAQGAWIWNIKKPEERYFTSDFWKLLGYLNTTETNDDLFWQKAILKGDLQYSYQQLQNYLQSTKKDFHSLERYHDIDNEVIWIKCTGFVVLDKYNEPQYVVGTTEKKDRIQSLENHKTLIEHINEAATIGIWEVYPETEKFFWNKVTKEIYEVPENFEGTLADALVFSKDEDSLAIVQKSYEDAVTKGIRYEVETIITTAKGNDKWVKAIGIPVMKNGKCTKLYGLIQDITEEVQKREKLAHQEALFRNTFESSSIGMAIVGLEGDWLRVNKSLCEMLGYEKDELYKIKFQDITHPADLDIDLQNVYDLIDGKAETYQLEKRYFHKNGDIIFALLSVSIIKDNNGNPLHFVSQITNLSEQKAAYRKIQSLLEITQNQNHRLLNFAHIVSHNLRSHSGNLAMLLDLMKMEMPLQTNNDYFKMINQAVDNLSATIKHLNDVILVHTKKREDVKQLNLTDFIENTLNGLNAHILENNVSIENNIKADVYINYVPAYLDSILINLLSNAIKYKHPSRTPVINLSIEEGTNYIVLLVADNGIGIDLNIHKKNLFGMYKTFHEHPEAKGIGLFITKNQIEAMEGKIEVESTVNKGTTFKVYFKK</sequence>
<dbReference type="Pfam" id="PF02518">
    <property type="entry name" value="HATPase_c"/>
    <property type="match status" value="1"/>
</dbReference>
<organism evidence="9 10">
    <name type="scientific">Neptunitalea lumnitzerae</name>
    <dbReference type="NCBI Taxonomy" id="2965509"/>
    <lineage>
        <taxon>Bacteria</taxon>
        <taxon>Pseudomonadati</taxon>
        <taxon>Bacteroidota</taxon>
        <taxon>Flavobacteriia</taxon>
        <taxon>Flavobacteriales</taxon>
        <taxon>Flavobacteriaceae</taxon>
        <taxon>Neptunitalea</taxon>
    </lineage>
</organism>
<keyword evidence="10" id="KW-1185">Reference proteome</keyword>
<feature type="domain" description="PAC" evidence="8">
    <location>
        <begin position="342"/>
        <end position="394"/>
    </location>
</feature>
<dbReference type="PROSITE" id="PS50112">
    <property type="entry name" value="PAS"/>
    <property type="match status" value="1"/>
</dbReference>
<evidence type="ECO:0000256" key="4">
    <source>
        <dbReference type="ARBA" id="ARBA00022679"/>
    </source>
</evidence>
<evidence type="ECO:0000313" key="9">
    <source>
        <dbReference type="EMBL" id="GLB49083.1"/>
    </source>
</evidence>
<proteinExistence type="predicted"/>
<dbReference type="SMART" id="SM00091">
    <property type="entry name" value="PAS"/>
    <property type="match status" value="2"/>
</dbReference>
<dbReference type="CDD" id="cd00130">
    <property type="entry name" value="PAS"/>
    <property type="match status" value="1"/>
</dbReference>
<dbReference type="SUPFAM" id="SSF55785">
    <property type="entry name" value="PYP-like sensor domain (PAS domain)"/>
    <property type="match status" value="3"/>
</dbReference>
<dbReference type="Gene3D" id="3.30.565.10">
    <property type="entry name" value="Histidine kinase-like ATPase, C-terminal domain"/>
    <property type="match status" value="1"/>
</dbReference>